<evidence type="ECO:0000313" key="1">
    <source>
        <dbReference type="EMBL" id="OTP79493.1"/>
    </source>
</evidence>
<dbReference type="EMBL" id="NBTZ01000009">
    <property type="protein sequence ID" value="OTP79493.1"/>
    <property type="molecule type" value="Genomic_DNA"/>
</dbReference>
<sequence>MSETKTFTLKKPVTIGKEDAARTFDQFVMREPIAGEFEEAEKLGRKYGYDVALVSIVSGVPVDAIDLMGVTMVDAAMDFVATFTPEDMGTASVQDEKRLELRVPAKIGSGDDAPTYAVMNLSEPTNLQRRKANEAGGPWATVVSLVSRNAQIPLGAVRSMCARDFLEASQFYAGFQRRHDANAND</sequence>
<dbReference type="Proteomes" id="UP000195221">
    <property type="component" value="Unassembled WGS sequence"/>
</dbReference>
<evidence type="ECO:0008006" key="3">
    <source>
        <dbReference type="Google" id="ProtNLM"/>
    </source>
</evidence>
<comment type="caution">
    <text evidence="1">The sequence shown here is derived from an EMBL/GenBank/DDBJ whole genome shotgun (WGS) entry which is preliminary data.</text>
</comment>
<dbReference type="RefSeq" id="WP_075357941.1">
    <property type="nucleotide sequence ID" value="NZ_MSRG01000020.1"/>
</dbReference>
<name>A0A242N7B3_CABSO</name>
<evidence type="ECO:0000313" key="2">
    <source>
        <dbReference type="Proteomes" id="UP000195221"/>
    </source>
</evidence>
<gene>
    <name evidence="1" type="ORF">PAMC26577_01100</name>
</gene>
<proteinExistence type="predicted"/>
<accession>A0A242N7B3</accession>
<dbReference type="AlphaFoldDB" id="A0A242N7B3"/>
<protein>
    <recommendedName>
        <fullName evidence="3">Tail assembly chaperone E/41/14-like protein</fullName>
    </recommendedName>
</protein>
<reference evidence="1 2" key="1">
    <citation type="submission" date="2017-03" db="EMBL/GenBank/DDBJ databases">
        <title>Genome analysis of strain PAMC 26577.</title>
        <authorList>
            <person name="Oh H.-M."/>
            <person name="Yang J.-A."/>
        </authorList>
    </citation>
    <scope>NUCLEOTIDE SEQUENCE [LARGE SCALE GENOMIC DNA]</scope>
    <source>
        <strain evidence="1 2">PAMC 26577</strain>
    </source>
</reference>
<organism evidence="1 2">
    <name type="scientific">Caballeronia sordidicola</name>
    <name type="common">Burkholderia sordidicola</name>
    <dbReference type="NCBI Taxonomy" id="196367"/>
    <lineage>
        <taxon>Bacteria</taxon>
        <taxon>Pseudomonadati</taxon>
        <taxon>Pseudomonadota</taxon>
        <taxon>Betaproteobacteria</taxon>
        <taxon>Burkholderiales</taxon>
        <taxon>Burkholderiaceae</taxon>
        <taxon>Caballeronia</taxon>
    </lineage>
</organism>